<name>A0A1J1I7D0_9DIPT</name>
<evidence type="ECO:0000256" key="5">
    <source>
        <dbReference type="ARBA" id="ARBA00022989"/>
    </source>
</evidence>
<dbReference type="GO" id="GO:0015293">
    <property type="term" value="F:symporter activity"/>
    <property type="evidence" value="ECO:0007669"/>
    <property type="project" value="UniProtKB-KW"/>
</dbReference>
<keyword evidence="3 7" id="KW-0812">Transmembrane</keyword>
<dbReference type="InterPro" id="IPR036259">
    <property type="entry name" value="MFS_trans_sf"/>
</dbReference>
<keyword evidence="10" id="KW-1185">Reference proteome</keyword>
<evidence type="ECO:0000256" key="6">
    <source>
        <dbReference type="ARBA" id="ARBA00023136"/>
    </source>
</evidence>
<dbReference type="Pfam" id="PF07690">
    <property type="entry name" value="MFS_1"/>
    <property type="match status" value="1"/>
</dbReference>
<dbReference type="EMBL" id="CVRI01000043">
    <property type="protein sequence ID" value="CRK96189.1"/>
    <property type="molecule type" value="Genomic_DNA"/>
</dbReference>
<feature type="transmembrane region" description="Helical" evidence="7">
    <location>
        <begin position="404"/>
        <end position="427"/>
    </location>
</feature>
<dbReference type="InterPro" id="IPR020846">
    <property type="entry name" value="MFS_dom"/>
</dbReference>
<dbReference type="AlphaFoldDB" id="A0A1J1I7D0"/>
<gene>
    <name evidence="9" type="primary">similar to Sialin</name>
    <name evidence="9" type="ORF">CLUMA_CG009618</name>
</gene>
<keyword evidence="4" id="KW-0769">Symport</keyword>
<comment type="subcellular location">
    <subcellularLocation>
        <location evidence="1">Membrane</location>
        <topology evidence="1">Multi-pass membrane protein</topology>
    </subcellularLocation>
</comment>
<feature type="transmembrane region" description="Helical" evidence="7">
    <location>
        <begin position="236"/>
        <end position="257"/>
    </location>
</feature>
<evidence type="ECO:0000313" key="9">
    <source>
        <dbReference type="EMBL" id="CRK96189.1"/>
    </source>
</evidence>
<keyword evidence="5 7" id="KW-1133">Transmembrane helix</keyword>
<feature type="transmembrane region" description="Helical" evidence="7">
    <location>
        <begin position="211"/>
        <end position="229"/>
    </location>
</feature>
<organism evidence="9 10">
    <name type="scientific">Clunio marinus</name>
    <dbReference type="NCBI Taxonomy" id="568069"/>
    <lineage>
        <taxon>Eukaryota</taxon>
        <taxon>Metazoa</taxon>
        <taxon>Ecdysozoa</taxon>
        <taxon>Arthropoda</taxon>
        <taxon>Hexapoda</taxon>
        <taxon>Insecta</taxon>
        <taxon>Pterygota</taxon>
        <taxon>Neoptera</taxon>
        <taxon>Endopterygota</taxon>
        <taxon>Diptera</taxon>
        <taxon>Nematocera</taxon>
        <taxon>Chironomoidea</taxon>
        <taxon>Chironomidae</taxon>
        <taxon>Clunio</taxon>
    </lineage>
</organism>
<dbReference type="PANTHER" id="PTHR11662:SF79">
    <property type="entry name" value="NA[+]-DEPENDENT INORGANIC PHOSPHATE COTRANSPORTER, ISOFORM A"/>
    <property type="match status" value="1"/>
</dbReference>
<feature type="transmembrane region" description="Helical" evidence="7">
    <location>
        <begin position="439"/>
        <end position="461"/>
    </location>
</feature>
<reference evidence="9 10" key="1">
    <citation type="submission" date="2015-04" db="EMBL/GenBank/DDBJ databases">
        <authorList>
            <person name="Syromyatnikov M.Y."/>
            <person name="Popov V.N."/>
        </authorList>
    </citation>
    <scope>NUCLEOTIDE SEQUENCE [LARGE SCALE GENOMIC DNA]</scope>
</reference>
<feature type="transmembrane region" description="Helical" evidence="7">
    <location>
        <begin position="146"/>
        <end position="167"/>
    </location>
</feature>
<feature type="transmembrane region" description="Helical" evidence="7">
    <location>
        <begin position="21"/>
        <end position="45"/>
    </location>
</feature>
<accession>A0A1J1I7D0</accession>
<dbReference type="OrthoDB" id="2985014at2759"/>
<dbReference type="PROSITE" id="PS50850">
    <property type="entry name" value="MFS"/>
    <property type="match status" value="1"/>
</dbReference>
<keyword evidence="2" id="KW-0813">Transport</keyword>
<dbReference type="PANTHER" id="PTHR11662">
    <property type="entry name" value="SOLUTE CARRIER FAMILY 17"/>
    <property type="match status" value="1"/>
</dbReference>
<dbReference type="GO" id="GO:0016020">
    <property type="term" value="C:membrane"/>
    <property type="evidence" value="ECO:0007669"/>
    <property type="project" value="UniProtKB-SubCell"/>
</dbReference>
<dbReference type="FunFam" id="1.20.1250.20:FF:000003">
    <property type="entry name" value="Solute carrier family 17 member 3"/>
    <property type="match status" value="1"/>
</dbReference>
<evidence type="ECO:0000256" key="4">
    <source>
        <dbReference type="ARBA" id="ARBA00022847"/>
    </source>
</evidence>
<keyword evidence="6 7" id="KW-0472">Membrane</keyword>
<feature type="transmembrane region" description="Helical" evidence="7">
    <location>
        <begin position="378"/>
        <end position="398"/>
    </location>
</feature>
<dbReference type="Proteomes" id="UP000183832">
    <property type="component" value="Unassembled WGS sequence"/>
</dbReference>
<dbReference type="Gene3D" id="1.20.1250.20">
    <property type="entry name" value="MFS general substrate transporter like domains"/>
    <property type="match status" value="2"/>
</dbReference>
<dbReference type="InterPro" id="IPR011701">
    <property type="entry name" value="MFS"/>
</dbReference>
<evidence type="ECO:0000256" key="7">
    <source>
        <dbReference type="SAM" id="Phobius"/>
    </source>
</evidence>
<dbReference type="InterPro" id="IPR050382">
    <property type="entry name" value="MFS_Na/Anion_cotransporter"/>
</dbReference>
<sequence length="539" mass="61110">MTKNVMMIEKEANVGLKARTVLWYLTFFGFAINYIIRINISIAIVDMINPNYKRSSSNRTIITSECIVVSNTSNSPELSNESNLEGNLKYVSIERRLLDFLEIDYDPKGFQWDEHQQSKVLGSFFWLHWVTQVPGGIFAARYGTKFVFGFANFIACLMCFFMPIVCYLDYRWMVAFRLVQGFIAGVAWPAMHHLTGKWIPPNERSKFVTAYLGSSIGVAVAYPIFGFIIKASSWEWVFHSCGIAGSIWFIFWLYYVYDSPENHPRIHAKEKEYILKCLGSSVIQNSKEKRNVPWKAILTSKVVWINTLAQWGGIWGLFTLLTQAPTYFRFIHGWGIEMTGILSGLPHLMRVGFSMAFSSLGDYLLSTNKMSRNNVRRLAAFFSLVLNGFAVLAMAYTGCSVTTAVLFYTMSLSLHGAVSTGALSSIVDIAPNYAGITMGLTSSIAIISGFVSPIVVGYMTFENQSIVAWQHIFQLCAAMLFVTGIIYIWFNDTSIQPWNKIKQDSEPPKELLPLYLELDDCETKKMIKKENELEMNTRS</sequence>
<protein>
    <submittedName>
        <fullName evidence="9">CLUMA_CG009618, isoform A</fullName>
    </submittedName>
</protein>
<dbReference type="GO" id="GO:0006820">
    <property type="term" value="P:monoatomic anion transport"/>
    <property type="evidence" value="ECO:0007669"/>
    <property type="project" value="TreeGrafter"/>
</dbReference>
<proteinExistence type="predicted"/>
<feature type="domain" description="Major facilitator superfamily (MFS) profile" evidence="8">
    <location>
        <begin position="25"/>
        <end position="495"/>
    </location>
</feature>
<evidence type="ECO:0000256" key="2">
    <source>
        <dbReference type="ARBA" id="ARBA00022448"/>
    </source>
</evidence>
<evidence type="ECO:0000259" key="8">
    <source>
        <dbReference type="PROSITE" id="PS50850"/>
    </source>
</evidence>
<evidence type="ECO:0000313" key="10">
    <source>
        <dbReference type="Proteomes" id="UP000183832"/>
    </source>
</evidence>
<dbReference type="STRING" id="568069.A0A1J1I7D0"/>
<evidence type="ECO:0000256" key="1">
    <source>
        <dbReference type="ARBA" id="ARBA00004141"/>
    </source>
</evidence>
<feature type="transmembrane region" description="Helical" evidence="7">
    <location>
        <begin position="467"/>
        <end position="490"/>
    </location>
</feature>
<feature type="transmembrane region" description="Helical" evidence="7">
    <location>
        <begin position="174"/>
        <end position="191"/>
    </location>
</feature>
<evidence type="ECO:0000256" key="3">
    <source>
        <dbReference type="ARBA" id="ARBA00022692"/>
    </source>
</evidence>
<dbReference type="SUPFAM" id="SSF103473">
    <property type="entry name" value="MFS general substrate transporter"/>
    <property type="match status" value="1"/>
</dbReference>